<dbReference type="AlphaFoldDB" id="A0A068SAI3"/>
<dbReference type="PANTHER" id="PTHR44845">
    <property type="entry name" value="CARRIER DOMAIN-CONTAINING PROTEIN"/>
    <property type="match status" value="1"/>
</dbReference>
<dbReference type="Gene3D" id="3.40.50.720">
    <property type="entry name" value="NAD(P)-binding Rossmann-like Domain"/>
    <property type="match status" value="1"/>
</dbReference>
<dbReference type="InterPro" id="IPR042099">
    <property type="entry name" value="ANL_N_sf"/>
</dbReference>
<dbReference type="Gene3D" id="3.40.50.12780">
    <property type="entry name" value="N-terminal domain of ligase-like"/>
    <property type="match status" value="1"/>
</dbReference>
<dbReference type="PROSITE" id="PS00455">
    <property type="entry name" value="AMP_BINDING"/>
    <property type="match status" value="1"/>
</dbReference>
<dbReference type="PROSITE" id="PS00012">
    <property type="entry name" value="PHOSPHOPANTETHEINE"/>
    <property type="match status" value="1"/>
</dbReference>
<evidence type="ECO:0000256" key="1">
    <source>
        <dbReference type="ARBA" id="ARBA00022450"/>
    </source>
</evidence>
<keyword evidence="2" id="KW-0597">Phosphoprotein</keyword>
<dbReference type="InterPro" id="IPR036291">
    <property type="entry name" value="NAD(P)-bd_dom_sf"/>
</dbReference>
<dbReference type="Gene3D" id="1.10.1200.10">
    <property type="entry name" value="ACP-like"/>
    <property type="match status" value="1"/>
</dbReference>
<dbReference type="PANTHER" id="PTHR44845:SF6">
    <property type="entry name" value="BETA-ALANINE-ACTIVATING ENZYME"/>
    <property type="match status" value="1"/>
</dbReference>
<evidence type="ECO:0000313" key="5">
    <source>
        <dbReference type="Proteomes" id="UP000027586"/>
    </source>
</evidence>
<dbReference type="SMART" id="SM00823">
    <property type="entry name" value="PKS_PP"/>
    <property type="match status" value="1"/>
</dbReference>
<dbReference type="InterPro" id="IPR020806">
    <property type="entry name" value="PKS_PP-bd"/>
</dbReference>
<proteinExistence type="predicted"/>
<accession>A0A068SAI3</accession>
<reference evidence="4" key="1">
    <citation type="submission" date="2013-08" db="EMBL/GenBank/DDBJ databases">
        <title>Gene expansion shapes genome architecture in the human pathogen Lichtheimia corymbifera: an evolutionary genomics analysis in the ancient terrestrial Mucorales (Mucoromycotina).</title>
        <authorList>
            <person name="Schwartze V.U."/>
            <person name="Winter S."/>
            <person name="Shelest E."/>
            <person name="Marcet-Houben M."/>
            <person name="Horn F."/>
            <person name="Wehner S."/>
            <person name="Hoffmann K."/>
            <person name="Riege K."/>
            <person name="Sammeth M."/>
            <person name="Nowrousian M."/>
            <person name="Valiante V."/>
            <person name="Linde J."/>
            <person name="Jacobsen I.D."/>
            <person name="Marz M."/>
            <person name="Brakhage A.A."/>
            <person name="Gabaldon T."/>
            <person name="Bocker S."/>
            <person name="Voigt K."/>
        </authorList>
    </citation>
    <scope>NUCLEOTIDE SEQUENCE [LARGE SCALE GENOMIC DNA]</scope>
    <source>
        <strain evidence="4">FSU 9682</strain>
    </source>
</reference>
<dbReference type="Proteomes" id="UP000027586">
    <property type="component" value="Unassembled WGS sequence"/>
</dbReference>
<dbReference type="GO" id="GO:0031177">
    <property type="term" value="F:phosphopantetheine binding"/>
    <property type="evidence" value="ECO:0007669"/>
    <property type="project" value="InterPro"/>
</dbReference>
<dbReference type="OrthoDB" id="429813at2759"/>
<gene>
    <name evidence="4" type="ORF">LCOR_09134.1</name>
</gene>
<keyword evidence="1" id="KW-0596">Phosphopantetheine</keyword>
<evidence type="ECO:0000259" key="3">
    <source>
        <dbReference type="PROSITE" id="PS50075"/>
    </source>
</evidence>
<dbReference type="STRING" id="1263082.A0A068SAI3"/>
<name>A0A068SAI3_9FUNG</name>
<dbReference type="SUPFAM" id="SSF51735">
    <property type="entry name" value="NAD(P)-binding Rossmann-fold domains"/>
    <property type="match status" value="1"/>
</dbReference>
<evidence type="ECO:0000256" key="2">
    <source>
        <dbReference type="ARBA" id="ARBA00022553"/>
    </source>
</evidence>
<dbReference type="SUPFAM" id="SSF47336">
    <property type="entry name" value="ACP-like"/>
    <property type="match status" value="1"/>
</dbReference>
<dbReference type="InterPro" id="IPR006162">
    <property type="entry name" value="Ppantetheine_attach_site"/>
</dbReference>
<dbReference type="Pfam" id="PF23562">
    <property type="entry name" value="AMP-binding_C_3"/>
    <property type="match status" value="1"/>
</dbReference>
<organism evidence="4 5">
    <name type="scientific">Lichtheimia corymbifera JMRC:FSU:9682</name>
    <dbReference type="NCBI Taxonomy" id="1263082"/>
    <lineage>
        <taxon>Eukaryota</taxon>
        <taxon>Fungi</taxon>
        <taxon>Fungi incertae sedis</taxon>
        <taxon>Mucoromycota</taxon>
        <taxon>Mucoromycotina</taxon>
        <taxon>Mucoromycetes</taxon>
        <taxon>Mucorales</taxon>
        <taxon>Lichtheimiaceae</taxon>
        <taxon>Lichtheimia</taxon>
    </lineage>
</organism>
<dbReference type="Pfam" id="PF00550">
    <property type="entry name" value="PP-binding"/>
    <property type="match status" value="1"/>
</dbReference>
<dbReference type="InterPro" id="IPR000873">
    <property type="entry name" value="AMP-dep_synth/lig_dom"/>
</dbReference>
<keyword evidence="5" id="KW-1185">Reference proteome</keyword>
<sequence>MTTSIQHSSSSSPSLPQFHEPSHYHAFINLFRHLVTQYETHACIYYQGNRSTSFHCLTFGQVDHISTNLACHWASFLPANGGGHNNHTPVGFLADHSVDYFICFLAILKLRMPFLALSPRNSNVAIAHLLEKSRARFLLSSKKYDLKATEACDLVNKEQCNDGNTLIISHQLFSPLDLEELLEDPLHRDASSIVNARFTKEDEDMPVLYTHSSGTTSFPKLVAHTNQRFMLMTQTFAHDFQNMQQQPKFILGASDVCLNTFPMFHIAGIEQTLSAMVHGSACVFLSQPLAQSTDLVLAMKQCPVTYAALPPLMLDDLAVYLKNTANYELFQRLKYITQVSLINSVAGCCMADDAYVYDRFAGAPLRPNVGDFLVAHDIRLQSVVGCTEIGISLWNDFNEPRAFWNACRPSDLIAEYCSWEPFDELLEVYHLVIKAGCPKMSPCIANRVNGDFATNDLFMEDPPGSGYWCHLGRIDDTLVMENGEKTNPTPMEQVIRVSPVVKHCIVIGQNRPCTGALVELKDDVVLSHKDIKGQVHAAVAAANKDAPDHSHILPHMVYILAVHEHLPLDAKGNVVRKETMKQFKNVIENMYDEFMQGTTSALNVSKNSDTIILSNDQQLESFLCNEVASVLGKEPSLITTNKSRSLFDLGLNSLLVIHLRNIITKALKLSIPNNFIYENPSIQALVHALRRRRKDDQSFTTTMEQHYKETQTLLESYLERAKRDFQKCIAVHQQHHGHVVLLTGATGSLGSFMLCDLIQSSRVTKIYCSVRTTTKAEAINRIRQSFYDRMLDVSSLDHVKVEALPTDFNATYFGWGKETYSRLRQEVTMVQACGWLVDFNQTITHFDKECIQGLYKLLKFAHHPINPMYVHTISSISATAAAPRHRFMPEVFPPQDPHVALPIGYAQSKYIVEHLFDYLTREKHFPCIVERVGQLCGDTIHGSWSKNEQYPLMIMGGGDKLHRMPDLKDTMINWLPVDYASAAIVDIMLKTSSVSFIPEDLVGRVFHIVNPNRVSWSHVLKAMHGCGMDFQVVDPKEWITTLQNHQTNPAYRLLSFYQSFLPQGENDARHTQIWETKHTARLTKMLAKAPVLDTNLMSKYYQFWKSHP</sequence>
<dbReference type="InterPro" id="IPR013120">
    <property type="entry name" value="FAR_NAD-bd"/>
</dbReference>
<comment type="caution">
    <text evidence="4">The sequence shown here is derived from an EMBL/GenBank/DDBJ whole genome shotgun (WGS) entry which is preliminary data.</text>
</comment>
<dbReference type="Pfam" id="PF07993">
    <property type="entry name" value="NAD_binding_4"/>
    <property type="match status" value="1"/>
</dbReference>
<dbReference type="PROSITE" id="PS50075">
    <property type="entry name" value="CARRIER"/>
    <property type="match status" value="1"/>
</dbReference>
<feature type="domain" description="Carrier" evidence="3">
    <location>
        <begin position="614"/>
        <end position="693"/>
    </location>
</feature>
<protein>
    <submittedName>
        <fullName evidence="4">L-aminoadipate-semialdehyde dehydrogenase</fullName>
    </submittedName>
</protein>
<dbReference type="Pfam" id="PF00501">
    <property type="entry name" value="AMP-binding"/>
    <property type="match status" value="1"/>
</dbReference>
<dbReference type="SUPFAM" id="SSF56801">
    <property type="entry name" value="Acetyl-CoA synthetase-like"/>
    <property type="match status" value="1"/>
</dbReference>
<dbReference type="InterPro" id="IPR036736">
    <property type="entry name" value="ACP-like_sf"/>
</dbReference>
<dbReference type="InterPro" id="IPR009081">
    <property type="entry name" value="PP-bd_ACP"/>
</dbReference>
<dbReference type="VEuPathDB" id="FungiDB:LCOR_09134.1"/>
<evidence type="ECO:0000313" key="4">
    <source>
        <dbReference type="EMBL" id="CDH58266.1"/>
    </source>
</evidence>
<dbReference type="InterPro" id="IPR020845">
    <property type="entry name" value="AMP-binding_CS"/>
</dbReference>
<dbReference type="EMBL" id="CBTN010000055">
    <property type="protein sequence ID" value="CDH58266.1"/>
    <property type="molecule type" value="Genomic_DNA"/>
</dbReference>